<dbReference type="Proteomes" id="UP000252698">
    <property type="component" value="Chromosome"/>
</dbReference>
<dbReference type="PANTHER" id="PTHR35585:SF1">
    <property type="entry name" value="HHE DOMAIN PROTEIN (AFU_ORTHOLOGUE AFUA_4G00730)"/>
    <property type="match status" value="1"/>
</dbReference>
<evidence type="ECO:0000259" key="2">
    <source>
        <dbReference type="Pfam" id="PF01814"/>
    </source>
</evidence>
<sequence length="187" mass="20923">MGHGGNVIAELTADHREVEELFQQIEAQPVDHPQRRDLADRLTAELVQHSVAEEMHLYPTVRKHVRSGAELADKELAEHTKIERMLKNLEDLNADDPRFNDIVAKLKLEFAAHLREEENDLFPKLAATCSPEKLDELGQLVRRAKETAPTRPHPALPHTPPANKLIAPGAGLVDRVRDLLSGRKTTG</sequence>
<evidence type="ECO:0000256" key="1">
    <source>
        <dbReference type="SAM" id="MobiDB-lite"/>
    </source>
</evidence>
<dbReference type="RefSeq" id="WP_114248800.1">
    <property type="nucleotide sequence ID" value="NZ_CP027306.1"/>
</dbReference>
<dbReference type="Gene3D" id="1.20.120.520">
    <property type="entry name" value="nmb1532 protein domain like"/>
    <property type="match status" value="1"/>
</dbReference>
<dbReference type="PANTHER" id="PTHR35585">
    <property type="entry name" value="HHE DOMAIN PROTEIN (AFU_ORTHOLOGUE AFUA_4G00730)"/>
    <property type="match status" value="1"/>
</dbReference>
<feature type="domain" description="Hemerythrin-like" evidence="2">
    <location>
        <begin position="7"/>
        <end position="125"/>
    </location>
</feature>
<evidence type="ECO:0000313" key="3">
    <source>
        <dbReference type="EMBL" id="AXE82572.1"/>
    </source>
</evidence>
<dbReference type="Pfam" id="PF01814">
    <property type="entry name" value="Hemerythrin"/>
    <property type="match status" value="1"/>
</dbReference>
<accession>A0A2Z5JQ99</accession>
<evidence type="ECO:0000313" key="4">
    <source>
        <dbReference type="Proteomes" id="UP000252698"/>
    </source>
</evidence>
<feature type="compositionally biased region" description="Pro residues" evidence="1">
    <location>
        <begin position="151"/>
        <end position="160"/>
    </location>
</feature>
<feature type="region of interest" description="Disordered" evidence="1">
    <location>
        <begin position="144"/>
        <end position="166"/>
    </location>
</feature>
<protein>
    <submittedName>
        <fullName evidence="3">Hemerythrin</fullName>
    </submittedName>
</protein>
<reference evidence="3 4" key="1">
    <citation type="journal article" date="2018" name="Front. Microbiol.">
        <title>Genome Sequencing of Streptomyces atratus SCSIOZH16 and Activation Production of Nocardamine via Metabolic Engineering.</title>
        <authorList>
            <person name="Li Y."/>
            <person name="Zhang C."/>
            <person name="Liu C."/>
            <person name="Ju J."/>
            <person name="Ma J."/>
        </authorList>
    </citation>
    <scope>NUCLEOTIDE SEQUENCE [LARGE SCALE GENOMIC DNA]</scope>
    <source>
        <strain evidence="3 4">SCSIO_ZH16</strain>
    </source>
</reference>
<organism evidence="3 4">
    <name type="scientific">Streptomyces atratus</name>
    <dbReference type="NCBI Taxonomy" id="1893"/>
    <lineage>
        <taxon>Bacteria</taxon>
        <taxon>Bacillati</taxon>
        <taxon>Actinomycetota</taxon>
        <taxon>Actinomycetes</taxon>
        <taxon>Kitasatosporales</taxon>
        <taxon>Streptomycetaceae</taxon>
        <taxon>Streptomyces</taxon>
    </lineage>
</organism>
<name>A0A2Z5JQ99_STRAR</name>
<gene>
    <name evidence="3" type="ORF">C5746_03480</name>
</gene>
<dbReference type="EMBL" id="CP027306">
    <property type="protein sequence ID" value="AXE82572.1"/>
    <property type="molecule type" value="Genomic_DNA"/>
</dbReference>
<dbReference type="AlphaFoldDB" id="A0A2Z5JQ99"/>
<dbReference type="KEGG" id="sata:C5746_03480"/>
<dbReference type="InterPro" id="IPR012312">
    <property type="entry name" value="Hemerythrin-like"/>
</dbReference>
<dbReference type="CDD" id="cd12108">
    <property type="entry name" value="Hr-like"/>
    <property type="match status" value="1"/>
</dbReference>
<dbReference type="GeneID" id="95517619"/>
<proteinExistence type="predicted"/>